<keyword evidence="1" id="KW-0472">Membrane</keyword>
<evidence type="ECO:0000259" key="3">
    <source>
        <dbReference type="Pfam" id="PF16220"/>
    </source>
</evidence>
<dbReference type="PANTHER" id="PTHR30273">
    <property type="entry name" value="PERIPLASMIC SIGNAL SENSOR AND SIGMA FACTOR ACTIVATOR FECR-RELATED"/>
    <property type="match status" value="1"/>
</dbReference>
<sequence length="327" mass="36156">MSIKSNSSDTRASREALDWLIILQENPHDTEQQARFNAWHQRCPENGAAWREAQRVGNLLSDLHALTETSLREPNAALAEPSPTRRHRFAWSAGLSLAAVALCMLLSAPAFNIWLAKDYATATAENRPIQLDDGSMLHLGADSAISIDFEPTVRRVRLLAGEAYFEVQPDKSRPFRVDAGQVEISVLGTAFDVRISDDTVKIAVNHGRVQVDAPVADPRLEAPLLAGDWVSITGRQQIKRGNDAPELVASWRSGKLIVKNRPIGEVIDDIRRHYHGAIILTDKTVAGHRITGMYDLSMPVEALRAIAQTQGGQVRQISPWVTFISMH</sequence>
<feature type="domain" description="FecR protein" evidence="2">
    <location>
        <begin position="118"/>
        <end position="210"/>
    </location>
</feature>
<dbReference type="PIRSF" id="PIRSF018266">
    <property type="entry name" value="FecR"/>
    <property type="match status" value="1"/>
</dbReference>
<keyword evidence="1" id="KW-0812">Transmembrane</keyword>
<evidence type="ECO:0000313" key="4">
    <source>
        <dbReference type="EMBL" id="TCV98349.1"/>
    </source>
</evidence>
<organism evidence="4 5">
    <name type="scientific">Biostraticola tofi</name>
    <dbReference type="NCBI Taxonomy" id="466109"/>
    <lineage>
        <taxon>Bacteria</taxon>
        <taxon>Pseudomonadati</taxon>
        <taxon>Pseudomonadota</taxon>
        <taxon>Gammaproteobacteria</taxon>
        <taxon>Enterobacterales</taxon>
        <taxon>Bruguierivoracaceae</taxon>
        <taxon>Biostraticola</taxon>
    </lineage>
</organism>
<dbReference type="OrthoDB" id="8641865at2"/>
<keyword evidence="1" id="KW-1133">Transmembrane helix</keyword>
<dbReference type="InterPro" id="IPR012373">
    <property type="entry name" value="Ferrdict_sens_TM"/>
</dbReference>
<dbReference type="Gene3D" id="3.55.50.30">
    <property type="match status" value="1"/>
</dbReference>
<keyword evidence="5" id="KW-1185">Reference proteome</keyword>
<name>A0A4V2W545_9GAMM</name>
<dbReference type="PANTHER" id="PTHR30273:SF2">
    <property type="entry name" value="PROTEIN FECR"/>
    <property type="match status" value="1"/>
</dbReference>
<dbReference type="Gene3D" id="2.60.120.1440">
    <property type="match status" value="1"/>
</dbReference>
<evidence type="ECO:0000256" key="1">
    <source>
        <dbReference type="SAM" id="Phobius"/>
    </source>
</evidence>
<feature type="domain" description="FecR N-terminal" evidence="3">
    <location>
        <begin position="14"/>
        <end position="56"/>
    </location>
</feature>
<accession>A0A4V2W545</accession>
<protein>
    <submittedName>
        <fullName evidence="4">FecR family protein</fullName>
    </submittedName>
</protein>
<comment type="caution">
    <text evidence="4">The sequence shown here is derived from an EMBL/GenBank/DDBJ whole genome shotgun (WGS) entry which is preliminary data.</text>
</comment>
<dbReference type="Proteomes" id="UP000295719">
    <property type="component" value="Unassembled WGS sequence"/>
</dbReference>
<evidence type="ECO:0000259" key="2">
    <source>
        <dbReference type="Pfam" id="PF04773"/>
    </source>
</evidence>
<feature type="transmembrane region" description="Helical" evidence="1">
    <location>
        <begin position="89"/>
        <end position="115"/>
    </location>
</feature>
<dbReference type="Pfam" id="PF04773">
    <property type="entry name" value="FecR"/>
    <property type="match status" value="1"/>
</dbReference>
<gene>
    <name evidence="4" type="ORF">EDC52_103441</name>
</gene>
<reference evidence="4 5" key="1">
    <citation type="submission" date="2019-03" db="EMBL/GenBank/DDBJ databases">
        <title>Genomic Encyclopedia of Type Strains, Phase IV (KMG-IV): sequencing the most valuable type-strain genomes for metagenomic binning, comparative biology and taxonomic classification.</title>
        <authorList>
            <person name="Goeker M."/>
        </authorList>
    </citation>
    <scope>NUCLEOTIDE SEQUENCE [LARGE SCALE GENOMIC DNA]</scope>
    <source>
        <strain evidence="4 5">DSM 19580</strain>
    </source>
</reference>
<dbReference type="AlphaFoldDB" id="A0A4V2W545"/>
<dbReference type="EMBL" id="SMCR01000003">
    <property type="protein sequence ID" value="TCV98349.1"/>
    <property type="molecule type" value="Genomic_DNA"/>
</dbReference>
<dbReference type="InterPro" id="IPR032623">
    <property type="entry name" value="FecR_N"/>
</dbReference>
<proteinExistence type="predicted"/>
<dbReference type="GO" id="GO:0016989">
    <property type="term" value="F:sigma factor antagonist activity"/>
    <property type="evidence" value="ECO:0007669"/>
    <property type="project" value="TreeGrafter"/>
</dbReference>
<dbReference type="InterPro" id="IPR006860">
    <property type="entry name" value="FecR"/>
</dbReference>
<dbReference type="Pfam" id="PF16220">
    <property type="entry name" value="DUF4880"/>
    <property type="match status" value="1"/>
</dbReference>
<dbReference type="RefSeq" id="WP_131865090.1">
    <property type="nucleotide sequence ID" value="NZ_SMCR01000003.1"/>
</dbReference>
<evidence type="ECO:0000313" key="5">
    <source>
        <dbReference type="Proteomes" id="UP000295719"/>
    </source>
</evidence>